<gene>
    <name evidence="1" type="ORF">M441DRAFT_386218</name>
</gene>
<evidence type="ECO:0000313" key="2">
    <source>
        <dbReference type="Proteomes" id="UP000240493"/>
    </source>
</evidence>
<dbReference type="EMBL" id="KZ679260">
    <property type="protein sequence ID" value="PTB42217.1"/>
    <property type="molecule type" value="Genomic_DNA"/>
</dbReference>
<proteinExistence type="predicted"/>
<dbReference type="AlphaFoldDB" id="A0A2T3ZBN2"/>
<evidence type="ECO:0000313" key="1">
    <source>
        <dbReference type="EMBL" id="PTB42217.1"/>
    </source>
</evidence>
<protein>
    <submittedName>
        <fullName evidence="1">Uncharacterized protein</fullName>
    </submittedName>
</protein>
<accession>A0A2T3ZBN2</accession>
<reference evidence="1 2" key="1">
    <citation type="submission" date="2016-07" db="EMBL/GenBank/DDBJ databases">
        <title>Multiple horizontal gene transfer events from other fungi enriched the ability of initially mycotrophic Trichoderma (Ascomycota) to feed on dead plant biomass.</title>
        <authorList>
            <consortium name="DOE Joint Genome Institute"/>
            <person name="Aerts A."/>
            <person name="Atanasova L."/>
            <person name="Chenthamara K."/>
            <person name="Zhang J."/>
            <person name="Grujic M."/>
            <person name="Henrissat B."/>
            <person name="Kuo A."/>
            <person name="Salamov A."/>
            <person name="Lipzen A."/>
            <person name="Labutti K."/>
            <person name="Barry K."/>
            <person name="Miao Y."/>
            <person name="Rahimi M.J."/>
            <person name="Shen Q."/>
            <person name="Grigoriev I.V."/>
            <person name="Kubicek C.P."/>
            <person name="Druzhinina I.S."/>
        </authorList>
    </citation>
    <scope>NUCLEOTIDE SEQUENCE [LARGE SCALE GENOMIC DNA]</scope>
    <source>
        <strain evidence="1 2">CBS 433.97</strain>
    </source>
</reference>
<organism evidence="1 2">
    <name type="scientific">Trichoderma asperellum (strain ATCC 204424 / CBS 433.97 / NBRC 101777)</name>
    <dbReference type="NCBI Taxonomy" id="1042311"/>
    <lineage>
        <taxon>Eukaryota</taxon>
        <taxon>Fungi</taxon>
        <taxon>Dikarya</taxon>
        <taxon>Ascomycota</taxon>
        <taxon>Pezizomycotina</taxon>
        <taxon>Sordariomycetes</taxon>
        <taxon>Hypocreomycetidae</taxon>
        <taxon>Hypocreales</taxon>
        <taxon>Hypocreaceae</taxon>
        <taxon>Trichoderma</taxon>
    </lineage>
</organism>
<keyword evidence="2" id="KW-1185">Reference proteome</keyword>
<name>A0A2T3ZBN2_TRIA4</name>
<sequence length="181" mass="20572">MERPFLHRKCSSVSSTSRPWPSVLQQPSFLSHYACSSRLGLGLIGNRFPASQPLSSLGSRGGLRLVYSDAWPQFTQSTLYGRIYSVSFVLVLRLRVHTTGSCLRSPLPLTLSELRWLGVGSSQRLRVARQMQQMPASHPANGHTTVYGEASWRGPRRPRIVTRVLEQSEWIQWHCRFFFSI</sequence>
<dbReference type="Proteomes" id="UP000240493">
    <property type="component" value="Unassembled WGS sequence"/>
</dbReference>